<protein>
    <submittedName>
        <fullName evidence="1">Uncharacterized protein</fullName>
    </submittedName>
</protein>
<name>A0ACD6AMP1_AVESA</name>
<organism evidence="1 2">
    <name type="scientific">Avena sativa</name>
    <name type="common">Oat</name>
    <dbReference type="NCBI Taxonomy" id="4498"/>
    <lineage>
        <taxon>Eukaryota</taxon>
        <taxon>Viridiplantae</taxon>
        <taxon>Streptophyta</taxon>
        <taxon>Embryophyta</taxon>
        <taxon>Tracheophyta</taxon>
        <taxon>Spermatophyta</taxon>
        <taxon>Magnoliopsida</taxon>
        <taxon>Liliopsida</taxon>
        <taxon>Poales</taxon>
        <taxon>Poaceae</taxon>
        <taxon>BOP clade</taxon>
        <taxon>Pooideae</taxon>
        <taxon>Poodae</taxon>
        <taxon>Poeae</taxon>
        <taxon>Poeae Chloroplast Group 1 (Aveneae type)</taxon>
        <taxon>Aveninae</taxon>
        <taxon>Avena</taxon>
    </lineage>
</organism>
<sequence length="245" mass="25294">MTATAKPDGAIFRFQSCRVQLQQQQPPINTMRAPASFLHRTVAAVATDGTSSSPAPPSPPEQRQGQPTAPAGMAVDSNMVVILASLLCAIVCVLGLALVSRCACRRRRSASSSPDHSSPPPKGLKKKVIEALPTVSFTASSSSPAATTAWSSSSECAICLADFVEGEAVRVLPRCGHGFHVACVDAWLRTHATCPSCRAAIIAEEPVKQGPTVVVVVAGGCSRCTRCGEVAAPACAGDATPAFMP</sequence>
<evidence type="ECO:0000313" key="2">
    <source>
        <dbReference type="Proteomes" id="UP001732700"/>
    </source>
</evidence>
<keyword evidence="2" id="KW-1185">Reference proteome</keyword>
<proteinExistence type="predicted"/>
<reference evidence="1" key="1">
    <citation type="submission" date="2025-09" db="UniProtKB">
        <authorList>
            <consortium name="EnsemblPlants"/>
        </authorList>
    </citation>
    <scope>IDENTIFICATION</scope>
</reference>
<dbReference type="Proteomes" id="UP001732700">
    <property type="component" value="Unassembled WGS sequence"/>
</dbReference>
<evidence type="ECO:0000313" key="1">
    <source>
        <dbReference type="EnsemblPlants" id="AVESA.00010b.r2.UnG1405320.1.CDS"/>
    </source>
</evidence>
<accession>A0ACD6AMP1</accession>
<dbReference type="EnsemblPlants" id="AVESA.00010b.r2.UnG1405320.1">
    <property type="protein sequence ID" value="AVESA.00010b.r2.UnG1405320.1.CDS"/>
    <property type="gene ID" value="AVESA.00010b.r2.UnG1405320"/>
</dbReference>